<dbReference type="Proteomes" id="UP000095283">
    <property type="component" value="Unplaced"/>
</dbReference>
<protein>
    <submittedName>
        <fullName evidence="2">Transposase</fullName>
    </submittedName>
</protein>
<evidence type="ECO:0000313" key="1">
    <source>
        <dbReference type="Proteomes" id="UP000095283"/>
    </source>
</evidence>
<accession>A0A1I7X814</accession>
<sequence length="33" mass="3706">MSHIHYALDVKTANFQILLSVAYDNGQGIILIF</sequence>
<reference evidence="2" key="1">
    <citation type="submission" date="2016-11" db="UniProtKB">
        <authorList>
            <consortium name="WormBaseParasite"/>
        </authorList>
    </citation>
    <scope>IDENTIFICATION</scope>
</reference>
<organism evidence="1 2">
    <name type="scientific">Heterorhabditis bacteriophora</name>
    <name type="common">Entomopathogenic nematode worm</name>
    <dbReference type="NCBI Taxonomy" id="37862"/>
    <lineage>
        <taxon>Eukaryota</taxon>
        <taxon>Metazoa</taxon>
        <taxon>Ecdysozoa</taxon>
        <taxon>Nematoda</taxon>
        <taxon>Chromadorea</taxon>
        <taxon>Rhabditida</taxon>
        <taxon>Rhabditina</taxon>
        <taxon>Rhabditomorpha</taxon>
        <taxon>Strongyloidea</taxon>
        <taxon>Heterorhabditidae</taxon>
        <taxon>Heterorhabditis</taxon>
    </lineage>
</organism>
<name>A0A1I7X814_HETBA</name>
<evidence type="ECO:0000313" key="2">
    <source>
        <dbReference type="WBParaSite" id="Hba_13780"/>
    </source>
</evidence>
<dbReference type="WBParaSite" id="Hba_13780">
    <property type="protein sequence ID" value="Hba_13780"/>
    <property type="gene ID" value="Hba_13780"/>
</dbReference>
<keyword evidence="1" id="KW-1185">Reference proteome</keyword>
<dbReference type="AlphaFoldDB" id="A0A1I7X814"/>
<proteinExistence type="predicted"/>